<dbReference type="PANTHER" id="PTHR48103">
    <property type="entry name" value="MIDASIN-RELATED"/>
    <property type="match status" value="1"/>
</dbReference>
<organism evidence="4 5">
    <name type="scientific">Stegodyphus mimosarum</name>
    <name type="common">African social velvet spider</name>
    <dbReference type="NCBI Taxonomy" id="407821"/>
    <lineage>
        <taxon>Eukaryota</taxon>
        <taxon>Metazoa</taxon>
        <taxon>Ecdysozoa</taxon>
        <taxon>Arthropoda</taxon>
        <taxon>Chelicerata</taxon>
        <taxon>Arachnida</taxon>
        <taxon>Araneae</taxon>
        <taxon>Araneomorphae</taxon>
        <taxon>Entelegynae</taxon>
        <taxon>Eresoidea</taxon>
        <taxon>Eresidae</taxon>
        <taxon>Stegodyphus</taxon>
    </lineage>
</organism>
<feature type="domain" description="ATPase dynein-related AAA" evidence="3">
    <location>
        <begin position="2"/>
        <end position="81"/>
    </location>
</feature>
<dbReference type="InterPro" id="IPR011704">
    <property type="entry name" value="ATPase_dyneun-rel_AAA"/>
</dbReference>
<dbReference type="SUPFAM" id="SSF52540">
    <property type="entry name" value="P-loop containing nucleoside triphosphate hydrolases"/>
    <property type="match status" value="1"/>
</dbReference>
<evidence type="ECO:0000256" key="2">
    <source>
        <dbReference type="ARBA" id="ARBA00022840"/>
    </source>
</evidence>
<protein>
    <submittedName>
        <fullName evidence="4">Midasin</fullName>
    </submittedName>
</protein>
<gene>
    <name evidence="4" type="ORF">X975_16059</name>
</gene>
<dbReference type="GO" id="GO:0000027">
    <property type="term" value="P:ribosomal large subunit assembly"/>
    <property type="evidence" value="ECO:0007669"/>
    <property type="project" value="TreeGrafter"/>
</dbReference>
<feature type="non-terminal residue" evidence="4">
    <location>
        <position position="82"/>
    </location>
</feature>
<dbReference type="GO" id="GO:0030687">
    <property type="term" value="C:preribosome, large subunit precursor"/>
    <property type="evidence" value="ECO:0007669"/>
    <property type="project" value="TreeGrafter"/>
</dbReference>
<evidence type="ECO:0000313" key="5">
    <source>
        <dbReference type="Proteomes" id="UP000054359"/>
    </source>
</evidence>
<accession>A0A087UH34</accession>
<keyword evidence="1" id="KW-0547">Nucleotide-binding</keyword>
<dbReference type="STRING" id="407821.A0A087UH34"/>
<keyword evidence="2" id="KW-0067">ATP-binding</keyword>
<keyword evidence="5" id="KW-1185">Reference proteome</keyword>
<evidence type="ECO:0000259" key="3">
    <source>
        <dbReference type="Pfam" id="PF07728"/>
    </source>
</evidence>
<proteinExistence type="predicted"/>
<dbReference type="Pfam" id="PF07728">
    <property type="entry name" value="AAA_5"/>
    <property type="match status" value="1"/>
</dbReference>
<dbReference type="GO" id="GO:0005634">
    <property type="term" value="C:nucleus"/>
    <property type="evidence" value="ECO:0007669"/>
    <property type="project" value="TreeGrafter"/>
</dbReference>
<dbReference type="OrthoDB" id="6515339at2759"/>
<dbReference type="GO" id="GO:0005524">
    <property type="term" value="F:ATP binding"/>
    <property type="evidence" value="ECO:0007669"/>
    <property type="project" value="UniProtKB-KW"/>
</dbReference>
<dbReference type="PANTHER" id="PTHR48103:SF2">
    <property type="entry name" value="MIDASIN"/>
    <property type="match status" value="1"/>
</dbReference>
<dbReference type="EMBL" id="KK119760">
    <property type="protein sequence ID" value="KFM76673.1"/>
    <property type="molecule type" value="Genomic_DNA"/>
</dbReference>
<reference evidence="4 5" key="1">
    <citation type="submission" date="2013-11" db="EMBL/GenBank/DDBJ databases">
        <title>Genome sequencing of Stegodyphus mimosarum.</title>
        <authorList>
            <person name="Bechsgaard J."/>
        </authorList>
    </citation>
    <scope>NUCLEOTIDE SEQUENCE [LARGE SCALE GENOMIC DNA]</scope>
</reference>
<evidence type="ECO:0000313" key="4">
    <source>
        <dbReference type="EMBL" id="KFM76673.1"/>
    </source>
</evidence>
<dbReference type="AlphaFoldDB" id="A0A087UH34"/>
<dbReference type="Gene3D" id="3.40.50.300">
    <property type="entry name" value="P-loop containing nucleotide triphosphate hydrolases"/>
    <property type="match status" value="1"/>
</dbReference>
<sequence>MDSVLVQAADKGHWVLIDDANFCSPSVLDRLNALLEPNGFLTINEQGAIDGALRDIYPHENFRIILTMNPRNGEISRAMRNR</sequence>
<dbReference type="GO" id="GO:0016887">
    <property type="term" value="F:ATP hydrolysis activity"/>
    <property type="evidence" value="ECO:0007669"/>
    <property type="project" value="InterPro"/>
</dbReference>
<evidence type="ECO:0000256" key="1">
    <source>
        <dbReference type="ARBA" id="ARBA00022741"/>
    </source>
</evidence>
<dbReference type="GO" id="GO:0000055">
    <property type="term" value="P:ribosomal large subunit export from nucleus"/>
    <property type="evidence" value="ECO:0007669"/>
    <property type="project" value="TreeGrafter"/>
</dbReference>
<dbReference type="OMA" id="DIYPHEN"/>
<dbReference type="Proteomes" id="UP000054359">
    <property type="component" value="Unassembled WGS sequence"/>
</dbReference>
<dbReference type="InterPro" id="IPR027417">
    <property type="entry name" value="P-loop_NTPase"/>
</dbReference>
<name>A0A087UH34_STEMI</name>